<dbReference type="RefSeq" id="WP_319977317.1">
    <property type="nucleotide sequence ID" value="NZ_JAXAVU010000010.1"/>
</dbReference>
<reference evidence="1 2" key="2">
    <citation type="submission" date="2023-11" db="EMBL/GenBank/DDBJ databases">
        <authorList>
            <person name="Lara A.C."/>
            <person name="Chronakova A."/>
        </authorList>
    </citation>
    <scope>NUCLEOTIDE SEQUENCE [LARGE SCALE GENOMIC DNA]</scope>
    <source>
        <strain evidence="1 2">BCCO 10_0061</strain>
    </source>
</reference>
<proteinExistence type="predicted"/>
<dbReference type="Proteomes" id="UP001285352">
    <property type="component" value="Unassembled WGS sequence"/>
</dbReference>
<comment type="caution">
    <text evidence="1">The sequence shown here is derived from an EMBL/GenBank/DDBJ whole genome shotgun (WGS) entry which is preliminary data.</text>
</comment>
<evidence type="ECO:0000313" key="1">
    <source>
        <dbReference type="EMBL" id="MDX8145178.1"/>
    </source>
</evidence>
<reference evidence="1 2" key="1">
    <citation type="submission" date="2023-11" db="EMBL/GenBank/DDBJ databases">
        <title>Lentzea sokolovensis, sp. nov., Lentzea kristufkii, sp. nov., and Lentzea miocenensis, sp. nov., rare actinobacteria from Sokolov Coal Basin, Miocene lacustrine sediment, Czech Republic.</title>
        <authorList>
            <person name="Lara A."/>
            <person name="Kotroba L."/>
            <person name="Nouioui I."/>
            <person name="Neumann-Schaal M."/>
            <person name="Mast Y."/>
            <person name="Chronakova A."/>
        </authorList>
    </citation>
    <scope>NUCLEOTIDE SEQUENCE [LARGE SCALE GENOMIC DNA]</scope>
    <source>
        <strain evidence="1 2">BCCO 10_0061</strain>
    </source>
</reference>
<dbReference type="EMBL" id="JAXAVU010000010">
    <property type="protein sequence ID" value="MDX8145178.1"/>
    <property type="molecule type" value="Genomic_DNA"/>
</dbReference>
<gene>
    <name evidence="1" type="ORF">SK854_23915</name>
</gene>
<evidence type="ECO:0000313" key="2">
    <source>
        <dbReference type="Proteomes" id="UP001285352"/>
    </source>
</evidence>
<name>A0ABU4V075_9PSEU</name>
<keyword evidence="2" id="KW-1185">Reference proteome</keyword>
<sequence length="158" mass="17782">MIRNVHTRDLGVPAGPFVDRVQELWPPAWGKQEFDRPLGVGADGGHGPIRYRCTEFKPGESITFEFTEVSGTHTLSASGTVIRHELIGDFDLAARLRWALVVRWLHDACLEDLFDNFERAAGREPAAPARWSPWVRLVRRVIGAVMRRQRQNSLAGPS</sequence>
<protein>
    <submittedName>
        <fullName evidence="1">SRPBCC family protein</fullName>
    </submittedName>
</protein>
<accession>A0ABU4V075</accession>
<organism evidence="1 2">
    <name type="scientific">Lentzea sokolovensis</name>
    <dbReference type="NCBI Taxonomy" id="3095429"/>
    <lineage>
        <taxon>Bacteria</taxon>
        <taxon>Bacillati</taxon>
        <taxon>Actinomycetota</taxon>
        <taxon>Actinomycetes</taxon>
        <taxon>Pseudonocardiales</taxon>
        <taxon>Pseudonocardiaceae</taxon>
        <taxon>Lentzea</taxon>
    </lineage>
</organism>